<evidence type="ECO:0000313" key="4">
    <source>
        <dbReference type="Proteomes" id="UP000235828"/>
    </source>
</evidence>
<dbReference type="Pfam" id="PF20419">
    <property type="entry name" value="DUF6701"/>
    <property type="match status" value="1"/>
</dbReference>
<proteinExistence type="predicted"/>
<organism evidence="3 4">
    <name type="scientific">Vibrio tapetis subsp. tapetis</name>
    <dbReference type="NCBI Taxonomy" id="1671868"/>
    <lineage>
        <taxon>Bacteria</taxon>
        <taxon>Pseudomonadati</taxon>
        <taxon>Pseudomonadota</taxon>
        <taxon>Gammaproteobacteria</taxon>
        <taxon>Vibrionales</taxon>
        <taxon>Vibrionaceae</taxon>
        <taxon>Vibrio</taxon>
    </lineage>
</organism>
<keyword evidence="4" id="KW-1185">Reference proteome</keyword>
<reference evidence="3 4" key="1">
    <citation type="submission" date="2017-10" db="EMBL/GenBank/DDBJ databases">
        <authorList>
            <person name="Banno H."/>
            <person name="Chua N.-H."/>
        </authorList>
    </citation>
    <scope>NUCLEOTIDE SEQUENCE [LARGE SCALE GENOMIC DNA]</scope>
    <source>
        <strain evidence="3">Vibrio tapetis CECT4600</strain>
    </source>
</reference>
<dbReference type="KEGG" id="vta:B0677"/>
<dbReference type="Proteomes" id="UP000235828">
    <property type="component" value="Chromosome B"/>
</dbReference>
<dbReference type="EMBL" id="LT960612">
    <property type="protein sequence ID" value="SON52288.1"/>
    <property type="molecule type" value="Genomic_DNA"/>
</dbReference>
<accession>A0A2N8ZK47</accession>
<feature type="signal peptide" evidence="1">
    <location>
        <begin position="1"/>
        <end position="21"/>
    </location>
</feature>
<gene>
    <name evidence="3" type="ORF">VTAP4600_B0677</name>
</gene>
<sequence>MKLATKLLSALLFLVSFSSLALELEYGRYNVNSFPHADCISTVCQIDFEETYATTPAVFFMDTVSFQNEQDAPSAIRILDVTTSYVRFEQQYPPDSRAPNNMEPVPMTVIDYLVIEKGVHDFNGVKVLVGSVNTARYRTRIGNSDSSGNRNNRVRVDYATASSNQITSFSSTPAVLHQVQTVNNPADLWLSTVVPRVTTTNFDVALERLEIDGRQSFANREFPQIAEEIAYLAAVGSGEKDEFKFQIRNQQTTSSLNSNQPVTQGCETFATYTQLDVVPVIIGKMNSRAGNNGGFIRRCRLETARSSFMVDEDQDFDSERRHVAERIGFILFEVPFEVNQCTQFTGAAQTWDTDGEMVLQGDATITGTVPNGRVGFDILTQPNWLPTFCDGVTCVADPSLKVPLYDFSGFTFGGSFINAQNGDVLVPGQYSEIKVTGNKTVTFSAGDYFMEDFIVGGGATVLVSGEVRIHAKKMDISGNSKVNYSENGNIALPDAPDVTTTPEQLYLISYGIDSNVDYLNLNNNNSVENGVYISGSAKVGGFVLSESLTDINGGSSIVYGAVASLYLKMYGSGELHGDISSCNDATQQMQISPTSGSELIDNAIPITFSIVNSQGNVDTSLFGNFNLTHDGGANVCWKPSAAGACYTDSTSLPFSAGMATYYLYSSVEAEVDITATWVEKPAITANAGPYKFENNGYIFEPSPLEMIAGQSTTATIKAVDNNGDVLTSYTGAKTLQLTTTSKILPSSGSMDATLETLNVTFVAGESQVTVKYLDAGKVSLSIQEASDGFKGDMVVHSRPHTFAICNITSTGLNQGYAGTATSGNGFAKAGESFSVTIKPVTWLGSAISGDNSGDGNIDEIADLLCSKPTTPNYYTSGGQFARVKLSHALHTPAGKQLGTLNHLNTSDQHYNFTNTSEAQNGLTVSGLSWNEVGSLWLQADYANYALGAVEQGVVVIGRFYPHHFALSSGVVNEGQSNFTYMKQGFGAQFEVAAQSETQLAGGTVKTITQNYEFVSNVMAIELKAVDASKSSPSVNDLTGRIDMSTISGSGWESDWSAGTLGIPISILKFNRVEVSSSPLKTIPDGPYQVQMGLEVSEGSVNCVTQGCTYFDSTDEYRNDGTGAKDLKGITEELDVRYGRMTMSDIGGNSGANLMIPLKAEYWNGSNFVTNTLDSGSAFNSDNFCRLRIWPTSGSTAVTMTGAGSVLVGDSDDLVAVQNQATNDVREQVKLWLRIGAAPAGFESGQTCAGVTTGGLEYLHYNWDGRGDENPRATVTFGVYRGNDRVIYRGEPRMN</sequence>
<dbReference type="OrthoDB" id="9790247at2"/>
<name>A0A2N8ZK47_9VIBR</name>
<evidence type="ECO:0000259" key="2">
    <source>
        <dbReference type="Pfam" id="PF20419"/>
    </source>
</evidence>
<dbReference type="RefSeq" id="WP_102524578.1">
    <property type="nucleotide sequence ID" value="NZ_LT960612.1"/>
</dbReference>
<evidence type="ECO:0000313" key="3">
    <source>
        <dbReference type="EMBL" id="SON52288.1"/>
    </source>
</evidence>
<protein>
    <recommendedName>
        <fullName evidence="2">DUF6701 domain-containing protein</fullName>
    </recommendedName>
</protein>
<keyword evidence="1" id="KW-0732">Signal</keyword>
<evidence type="ECO:0000256" key="1">
    <source>
        <dbReference type="SAM" id="SignalP"/>
    </source>
</evidence>
<dbReference type="InterPro" id="IPR046524">
    <property type="entry name" value="DUF6701"/>
</dbReference>
<feature type="chain" id="PRO_5014699052" description="DUF6701 domain-containing protein" evidence="1">
    <location>
        <begin position="22"/>
        <end position="1294"/>
    </location>
</feature>
<feature type="domain" description="DUF6701" evidence="2">
    <location>
        <begin position="691"/>
        <end position="1290"/>
    </location>
</feature>